<sequence>MKTQVMWGLAMLSLATSTGAWAQDAIVGEKGTAADEGIVGEKRPANEQGVIGEKRPANEQGVIGDKTQRGNGVVGEKGRATQSGATSVPMLLPEASRLLRQPTTAVRYRPPAVKLQQLPAEVRTTQLQTSDLGTPFRIEPASPPGTDRQWYASQISSLTSAMDVMELVSSGGRNGGGFGVAFPVQAGYRYLVDCAMARATDFEFSHSGLGPVWSAGRVTANDGIVTLVSAPVTGAGRARVEFEALSAPGATWQWRGCEITPLRVR</sequence>
<name>A0ABQ6Z4I7_9GAMM</name>
<gene>
    <name evidence="3" type="ORF">CSC65_14780</name>
</gene>
<dbReference type="RefSeq" id="WP_162411373.1">
    <property type="nucleotide sequence ID" value="NZ_PDWN01000017.1"/>
</dbReference>
<feature type="region of interest" description="Disordered" evidence="1">
    <location>
        <begin position="61"/>
        <end position="84"/>
    </location>
</feature>
<dbReference type="EMBL" id="PDWN01000017">
    <property type="protein sequence ID" value="KAF1692224.1"/>
    <property type="molecule type" value="Genomic_DNA"/>
</dbReference>
<evidence type="ECO:0000313" key="4">
    <source>
        <dbReference type="Proteomes" id="UP000788419"/>
    </source>
</evidence>
<feature type="chain" id="PRO_5046065516" description="Secreted protein" evidence="2">
    <location>
        <begin position="23"/>
        <end position="265"/>
    </location>
</feature>
<proteinExistence type="predicted"/>
<comment type="caution">
    <text evidence="3">The sequence shown here is derived from an EMBL/GenBank/DDBJ whole genome shotgun (WGS) entry which is preliminary data.</text>
</comment>
<accession>A0ABQ6Z4I7</accession>
<organism evidence="3 4">
    <name type="scientific">Pseudoxanthomonas daejeonensis</name>
    <dbReference type="NCBI Taxonomy" id="266062"/>
    <lineage>
        <taxon>Bacteria</taxon>
        <taxon>Pseudomonadati</taxon>
        <taxon>Pseudomonadota</taxon>
        <taxon>Gammaproteobacteria</taxon>
        <taxon>Lysobacterales</taxon>
        <taxon>Lysobacteraceae</taxon>
        <taxon>Pseudoxanthomonas</taxon>
    </lineage>
</organism>
<protein>
    <recommendedName>
        <fullName evidence="5">Secreted protein</fullName>
    </recommendedName>
</protein>
<keyword evidence="2" id="KW-0732">Signal</keyword>
<evidence type="ECO:0000313" key="3">
    <source>
        <dbReference type="EMBL" id="KAF1692224.1"/>
    </source>
</evidence>
<evidence type="ECO:0000256" key="1">
    <source>
        <dbReference type="SAM" id="MobiDB-lite"/>
    </source>
</evidence>
<reference evidence="3 4" key="1">
    <citation type="submission" date="2017-10" db="EMBL/GenBank/DDBJ databases">
        <title>Whole genome sequencing of members of genus Pseudoxanthomonas.</title>
        <authorList>
            <person name="Kumar S."/>
            <person name="Bansal K."/>
            <person name="Kaur A."/>
            <person name="Patil P."/>
            <person name="Sharma S."/>
            <person name="Patil P.B."/>
        </authorList>
    </citation>
    <scope>NUCLEOTIDE SEQUENCE [LARGE SCALE GENOMIC DNA]</scope>
    <source>
        <strain evidence="3 4">DSM 17801</strain>
    </source>
</reference>
<feature type="signal peptide" evidence="2">
    <location>
        <begin position="1"/>
        <end position="22"/>
    </location>
</feature>
<keyword evidence="4" id="KW-1185">Reference proteome</keyword>
<evidence type="ECO:0008006" key="5">
    <source>
        <dbReference type="Google" id="ProtNLM"/>
    </source>
</evidence>
<dbReference type="Proteomes" id="UP000788419">
    <property type="component" value="Unassembled WGS sequence"/>
</dbReference>
<evidence type="ECO:0000256" key="2">
    <source>
        <dbReference type="SAM" id="SignalP"/>
    </source>
</evidence>